<dbReference type="AlphaFoldDB" id="A0A6A5YEE0"/>
<evidence type="ECO:0000313" key="2">
    <source>
        <dbReference type="EMBL" id="KAF2105233.1"/>
    </source>
</evidence>
<sequence>MIHRSPIIAHIRSLETPVEQPTPRPSAHCDRGAMAAQWPQGLTWPTPIREHATRVSTYLQDTLGCIERTNSQSVPADLHSRHGDIHPESPARPRSQHPIQQNTNTGEEAREAAREDVGKAVIEITREIKTKGLRNQINAPVSYAAIAARSHILAGAYNT</sequence>
<protein>
    <submittedName>
        <fullName evidence="2">Uncharacterized protein</fullName>
    </submittedName>
</protein>
<name>A0A6A5YEE0_9PLEO</name>
<feature type="region of interest" description="Disordered" evidence="1">
    <location>
        <begin position="73"/>
        <end position="115"/>
    </location>
</feature>
<dbReference type="EMBL" id="ML977394">
    <property type="protein sequence ID" value="KAF2105233.1"/>
    <property type="molecule type" value="Genomic_DNA"/>
</dbReference>
<evidence type="ECO:0000256" key="1">
    <source>
        <dbReference type="SAM" id="MobiDB-lite"/>
    </source>
</evidence>
<keyword evidence="3" id="KW-1185">Reference proteome</keyword>
<evidence type="ECO:0000313" key="3">
    <source>
        <dbReference type="Proteomes" id="UP000799770"/>
    </source>
</evidence>
<feature type="compositionally biased region" description="Polar residues" evidence="1">
    <location>
        <begin position="97"/>
        <end position="106"/>
    </location>
</feature>
<dbReference type="OrthoDB" id="3856898at2759"/>
<organism evidence="2 3">
    <name type="scientific">Lophiotrema nucula</name>
    <dbReference type="NCBI Taxonomy" id="690887"/>
    <lineage>
        <taxon>Eukaryota</taxon>
        <taxon>Fungi</taxon>
        <taxon>Dikarya</taxon>
        <taxon>Ascomycota</taxon>
        <taxon>Pezizomycotina</taxon>
        <taxon>Dothideomycetes</taxon>
        <taxon>Pleosporomycetidae</taxon>
        <taxon>Pleosporales</taxon>
        <taxon>Lophiotremataceae</taxon>
        <taxon>Lophiotrema</taxon>
    </lineage>
</organism>
<accession>A0A6A5YEE0</accession>
<dbReference type="Proteomes" id="UP000799770">
    <property type="component" value="Unassembled WGS sequence"/>
</dbReference>
<proteinExistence type="predicted"/>
<gene>
    <name evidence="2" type="ORF">BDV96DRAFT_638964</name>
</gene>
<feature type="compositionally biased region" description="Basic and acidic residues" evidence="1">
    <location>
        <begin position="78"/>
        <end position="91"/>
    </location>
</feature>
<reference evidence="2" key="1">
    <citation type="journal article" date="2020" name="Stud. Mycol.">
        <title>101 Dothideomycetes genomes: a test case for predicting lifestyles and emergence of pathogens.</title>
        <authorList>
            <person name="Haridas S."/>
            <person name="Albert R."/>
            <person name="Binder M."/>
            <person name="Bloem J."/>
            <person name="Labutti K."/>
            <person name="Salamov A."/>
            <person name="Andreopoulos B."/>
            <person name="Baker S."/>
            <person name="Barry K."/>
            <person name="Bills G."/>
            <person name="Bluhm B."/>
            <person name="Cannon C."/>
            <person name="Castanera R."/>
            <person name="Culley D."/>
            <person name="Daum C."/>
            <person name="Ezra D."/>
            <person name="Gonzalez J."/>
            <person name="Henrissat B."/>
            <person name="Kuo A."/>
            <person name="Liang C."/>
            <person name="Lipzen A."/>
            <person name="Lutzoni F."/>
            <person name="Magnuson J."/>
            <person name="Mondo S."/>
            <person name="Nolan M."/>
            <person name="Ohm R."/>
            <person name="Pangilinan J."/>
            <person name="Park H.-J."/>
            <person name="Ramirez L."/>
            <person name="Alfaro M."/>
            <person name="Sun H."/>
            <person name="Tritt A."/>
            <person name="Yoshinaga Y."/>
            <person name="Zwiers L.-H."/>
            <person name="Turgeon B."/>
            <person name="Goodwin S."/>
            <person name="Spatafora J."/>
            <person name="Crous P."/>
            <person name="Grigoriev I."/>
        </authorList>
    </citation>
    <scope>NUCLEOTIDE SEQUENCE</scope>
    <source>
        <strain evidence="2">CBS 627.86</strain>
    </source>
</reference>